<evidence type="ECO:0000256" key="1">
    <source>
        <dbReference type="PROSITE-ProRule" id="PRU00169"/>
    </source>
</evidence>
<dbReference type="PROSITE" id="PS50110">
    <property type="entry name" value="RESPONSE_REGULATORY"/>
    <property type="match status" value="1"/>
</dbReference>
<dbReference type="PANTHER" id="PTHR44520">
    <property type="entry name" value="RESPONSE REGULATOR RCP1-RELATED"/>
    <property type="match status" value="1"/>
</dbReference>
<dbReference type="SMART" id="SM00448">
    <property type="entry name" value="REC"/>
    <property type="match status" value="1"/>
</dbReference>
<evidence type="ECO:0000313" key="3">
    <source>
        <dbReference type="EMBL" id="QSE95987.1"/>
    </source>
</evidence>
<dbReference type="RefSeq" id="WP_205720500.1">
    <property type="nucleotide sequence ID" value="NZ_CP070608.1"/>
</dbReference>
<proteinExistence type="predicted"/>
<keyword evidence="1" id="KW-0597">Phosphoprotein</keyword>
<dbReference type="EMBL" id="CP070608">
    <property type="protein sequence ID" value="QSE95987.1"/>
    <property type="molecule type" value="Genomic_DNA"/>
</dbReference>
<dbReference type="Pfam" id="PF00072">
    <property type="entry name" value="Response_reg"/>
    <property type="match status" value="1"/>
</dbReference>
<dbReference type="CDD" id="cd17546">
    <property type="entry name" value="REC_hyHK_CKI1_RcsC-like"/>
    <property type="match status" value="1"/>
</dbReference>
<dbReference type="Gene3D" id="3.40.50.2300">
    <property type="match status" value="1"/>
</dbReference>
<keyword evidence="4" id="KW-1185">Reference proteome</keyword>
<dbReference type="Proteomes" id="UP000662783">
    <property type="component" value="Chromosome"/>
</dbReference>
<dbReference type="InterPro" id="IPR001789">
    <property type="entry name" value="Sig_transdc_resp-reg_receiver"/>
</dbReference>
<evidence type="ECO:0000313" key="4">
    <source>
        <dbReference type="Proteomes" id="UP000662783"/>
    </source>
</evidence>
<protein>
    <submittedName>
        <fullName evidence="3">Response regulator</fullName>
    </submittedName>
</protein>
<feature type="domain" description="Response regulatory" evidence="2">
    <location>
        <begin position="12"/>
        <end position="141"/>
    </location>
</feature>
<dbReference type="SUPFAM" id="SSF52172">
    <property type="entry name" value="CheY-like"/>
    <property type="match status" value="1"/>
</dbReference>
<reference evidence="3" key="1">
    <citation type="submission" date="2021-02" db="EMBL/GenBank/DDBJ databases">
        <title>Fulvivirga sp. S481 isolated from sea water.</title>
        <authorList>
            <person name="Bae S.S."/>
            <person name="Baek K."/>
        </authorList>
    </citation>
    <scope>NUCLEOTIDE SEQUENCE</scope>
    <source>
        <strain evidence="3">S481</strain>
    </source>
</reference>
<feature type="modified residue" description="4-aspartylphosphate" evidence="1">
    <location>
        <position position="70"/>
    </location>
</feature>
<name>A0A974WFC8_9BACT</name>
<evidence type="ECO:0000259" key="2">
    <source>
        <dbReference type="PROSITE" id="PS50110"/>
    </source>
</evidence>
<dbReference type="KEGG" id="fuv:JR347_10190"/>
<gene>
    <name evidence="3" type="ORF">JR347_10190</name>
</gene>
<organism evidence="3 4">
    <name type="scientific">Fulvivirga lutea</name>
    <dbReference type="NCBI Taxonomy" id="2810512"/>
    <lineage>
        <taxon>Bacteria</taxon>
        <taxon>Pseudomonadati</taxon>
        <taxon>Bacteroidota</taxon>
        <taxon>Cytophagia</taxon>
        <taxon>Cytophagales</taxon>
        <taxon>Fulvivirgaceae</taxon>
        <taxon>Fulvivirga</taxon>
    </lineage>
</organism>
<sequence length="143" mass="16410">MTLDVIDKKSLKVVLIDDDDISSFIYRKIIEKSGVRSDHVKTFLKGEDGLNYLSNILSDTEEFPDLILLDINMPVMDGWGFLEAYGEKIWPNLEKRVVLCMLSSSVYQEDIKRAYSFTHVNDYVSKPLTTNTLEKLLAKHFGD</sequence>
<dbReference type="PANTHER" id="PTHR44520:SF2">
    <property type="entry name" value="RESPONSE REGULATOR RCP1"/>
    <property type="match status" value="1"/>
</dbReference>
<dbReference type="AlphaFoldDB" id="A0A974WFC8"/>
<dbReference type="InterPro" id="IPR052893">
    <property type="entry name" value="TCS_response_regulator"/>
</dbReference>
<dbReference type="GO" id="GO:0000160">
    <property type="term" value="P:phosphorelay signal transduction system"/>
    <property type="evidence" value="ECO:0007669"/>
    <property type="project" value="InterPro"/>
</dbReference>
<accession>A0A974WFC8</accession>
<dbReference type="InterPro" id="IPR011006">
    <property type="entry name" value="CheY-like_superfamily"/>
</dbReference>